<evidence type="ECO:0000313" key="4">
    <source>
        <dbReference type="Proteomes" id="UP001432322"/>
    </source>
</evidence>
<keyword evidence="4" id="KW-1185">Reference proteome</keyword>
<feature type="signal peptide" evidence="1">
    <location>
        <begin position="1"/>
        <end position="24"/>
    </location>
</feature>
<evidence type="ECO:0000259" key="2">
    <source>
        <dbReference type="Pfam" id="PF24998"/>
    </source>
</evidence>
<evidence type="ECO:0000313" key="3">
    <source>
        <dbReference type="EMBL" id="GMT33616.1"/>
    </source>
</evidence>
<protein>
    <recommendedName>
        <fullName evidence="2">DUF7778 domain-containing protein</fullName>
    </recommendedName>
</protein>
<name>A0AAV5WMU7_9BILA</name>
<dbReference type="PANTHER" id="PTHR36947">
    <property type="entry name" value="PROTEIN CBG04364"/>
    <property type="match status" value="1"/>
</dbReference>
<dbReference type="Pfam" id="PF24998">
    <property type="entry name" value="DUF7778"/>
    <property type="match status" value="1"/>
</dbReference>
<accession>A0AAV5WMU7</accession>
<comment type="caution">
    <text evidence="3">The sequence shown here is derived from an EMBL/GenBank/DDBJ whole genome shotgun (WGS) entry which is preliminary data.</text>
</comment>
<feature type="domain" description="DUF7778" evidence="2">
    <location>
        <begin position="42"/>
        <end position="162"/>
    </location>
</feature>
<reference evidence="3" key="1">
    <citation type="submission" date="2023-10" db="EMBL/GenBank/DDBJ databases">
        <title>Genome assembly of Pristionchus species.</title>
        <authorList>
            <person name="Yoshida K."/>
            <person name="Sommer R.J."/>
        </authorList>
    </citation>
    <scope>NUCLEOTIDE SEQUENCE</scope>
    <source>
        <strain evidence="3">RS5133</strain>
    </source>
</reference>
<feature type="non-terminal residue" evidence="3">
    <location>
        <position position="1"/>
    </location>
</feature>
<keyword evidence="1" id="KW-0732">Signal</keyword>
<dbReference type="Proteomes" id="UP001432322">
    <property type="component" value="Unassembled WGS sequence"/>
</dbReference>
<dbReference type="InterPro" id="IPR056680">
    <property type="entry name" value="DUF7778"/>
</dbReference>
<gene>
    <name evidence="3" type="ORF">PFISCL1PPCAC_24913</name>
</gene>
<proteinExistence type="predicted"/>
<evidence type="ECO:0000256" key="1">
    <source>
        <dbReference type="SAM" id="SignalP"/>
    </source>
</evidence>
<sequence length="380" mass="42756">FARLNWSLPSPLLLTLILTLPSDPSLTMYRSANFLISKNLNKAEKMPNFNQWRVAESDRSVEGPLLLYIRSKGYFFDRICQPAIRYCVLTKRGFLLIYTKSEKGFVVDIRSAFEVKSISDRINVQKREIRRCRIKIRYTFGTINIILAAGKIELWRDLLLDAAGPAKIVAEPNYFALPPVRSDLPHTPPRASSMYGPMESAEVSPSLVALKSFSNSSDEQVSKKDNWARVKTPLESDISVATAVDLSTCDDEYQYLSSSRLPTVDEEFSIAETSTSGLFNHNSIRESDIPVGWLRRQLENKIIAAEKRKSVYVAPPVIPAVKSTSTPSILSEKTIKASKKVKFSEKSPVKATARSVPSDSCDNSYDTFQFWRSSIFESDV</sequence>
<dbReference type="AlphaFoldDB" id="A0AAV5WMU7"/>
<organism evidence="3 4">
    <name type="scientific">Pristionchus fissidentatus</name>
    <dbReference type="NCBI Taxonomy" id="1538716"/>
    <lineage>
        <taxon>Eukaryota</taxon>
        <taxon>Metazoa</taxon>
        <taxon>Ecdysozoa</taxon>
        <taxon>Nematoda</taxon>
        <taxon>Chromadorea</taxon>
        <taxon>Rhabditida</taxon>
        <taxon>Rhabditina</taxon>
        <taxon>Diplogasteromorpha</taxon>
        <taxon>Diplogasteroidea</taxon>
        <taxon>Neodiplogasteridae</taxon>
        <taxon>Pristionchus</taxon>
    </lineage>
</organism>
<dbReference type="PANTHER" id="PTHR36947:SF1">
    <property type="entry name" value="PH DOMAIN-CONTAINING PROTEIN"/>
    <property type="match status" value="1"/>
</dbReference>
<feature type="chain" id="PRO_5043585433" description="DUF7778 domain-containing protein" evidence="1">
    <location>
        <begin position="25"/>
        <end position="380"/>
    </location>
</feature>
<dbReference type="EMBL" id="BTSY01000006">
    <property type="protein sequence ID" value="GMT33616.1"/>
    <property type="molecule type" value="Genomic_DNA"/>
</dbReference>